<evidence type="ECO:0008006" key="4">
    <source>
        <dbReference type="Google" id="ProtNLM"/>
    </source>
</evidence>
<evidence type="ECO:0000256" key="1">
    <source>
        <dbReference type="SAM" id="SignalP"/>
    </source>
</evidence>
<dbReference type="AlphaFoldDB" id="A0A8J4ACU5"/>
<proteinExistence type="predicted"/>
<protein>
    <recommendedName>
        <fullName evidence="4">Secreted protein</fullName>
    </recommendedName>
</protein>
<reference evidence="3" key="1">
    <citation type="journal article" date="2021" name="Int. J. Syst. Evol. Microbiol.">
        <title>Actinocatenispora comari sp. nov., an endophytic actinomycete isolated from aerial parts of Comarum salesowianum.</title>
        <authorList>
            <person name="Oyunbileg N."/>
            <person name="Iizaka Y."/>
            <person name="Hamada M."/>
            <person name="Davaapurev B.O."/>
            <person name="Fukumoto A."/>
            <person name="Tsetseg B."/>
            <person name="Kato F."/>
            <person name="Tamura T."/>
            <person name="Batkhuu J."/>
            <person name="Anzai Y."/>
        </authorList>
    </citation>
    <scope>NUCLEOTIDE SEQUENCE [LARGE SCALE GENOMIC DNA]</scope>
    <source>
        <strain evidence="3">NUM-2625</strain>
    </source>
</reference>
<evidence type="ECO:0000313" key="2">
    <source>
        <dbReference type="EMBL" id="GIL28114.1"/>
    </source>
</evidence>
<accession>A0A8J4ACU5</accession>
<keyword evidence="3" id="KW-1185">Reference proteome</keyword>
<evidence type="ECO:0000313" key="3">
    <source>
        <dbReference type="Proteomes" id="UP000614996"/>
    </source>
</evidence>
<gene>
    <name evidence="2" type="ORF">NUM_33680</name>
</gene>
<organism evidence="2 3">
    <name type="scientific">Actinocatenispora comari</name>
    <dbReference type="NCBI Taxonomy" id="2807577"/>
    <lineage>
        <taxon>Bacteria</taxon>
        <taxon>Bacillati</taxon>
        <taxon>Actinomycetota</taxon>
        <taxon>Actinomycetes</taxon>
        <taxon>Micromonosporales</taxon>
        <taxon>Micromonosporaceae</taxon>
        <taxon>Actinocatenispora</taxon>
    </lineage>
</organism>
<comment type="caution">
    <text evidence="2">The sequence shown here is derived from an EMBL/GenBank/DDBJ whole genome shotgun (WGS) entry which is preliminary data.</text>
</comment>
<sequence>MRQSYRMITRGIMSRGRIARRVLVPLSVAALGLGMMSAPASASDYVCTSGCAGEAKFEPVGEHFYIADLKADGHSVVVRYVRHDICSPVTGRCQVNLAWNHNGANSVPVDHNMNIAEGVEVDWNVCLGEYGSQTILYDTCHAKVVSHA</sequence>
<feature type="chain" id="PRO_5035246462" description="Secreted protein" evidence="1">
    <location>
        <begin position="43"/>
        <end position="148"/>
    </location>
</feature>
<feature type="signal peptide" evidence="1">
    <location>
        <begin position="1"/>
        <end position="42"/>
    </location>
</feature>
<dbReference type="EMBL" id="BOPO01000055">
    <property type="protein sequence ID" value="GIL28114.1"/>
    <property type="molecule type" value="Genomic_DNA"/>
</dbReference>
<keyword evidence="1" id="KW-0732">Signal</keyword>
<dbReference type="Proteomes" id="UP000614996">
    <property type="component" value="Unassembled WGS sequence"/>
</dbReference>
<name>A0A8J4ACU5_9ACTN</name>